<feature type="domain" description="Peptidase M16 C-terminal" evidence="4">
    <location>
        <begin position="190"/>
        <end position="367"/>
    </location>
</feature>
<dbReference type="InterPro" id="IPR011765">
    <property type="entry name" value="Pept_M16_N"/>
</dbReference>
<dbReference type="PANTHER" id="PTHR11851">
    <property type="entry name" value="METALLOPROTEASE"/>
    <property type="match status" value="1"/>
</dbReference>
<dbReference type="InterPro" id="IPR007863">
    <property type="entry name" value="Peptidase_M16_C"/>
</dbReference>
<dbReference type="RefSeq" id="WP_215607192.1">
    <property type="nucleotide sequence ID" value="NZ_JADOES010000003.1"/>
</dbReference>
<evidence type="ECO:0000313" key="5">
    <source>
        <dbReference type="EMBL" id="MBT9314114.1"/>
    </source>
</evidence>
<dbReference type="EMBL" id="JADOES010000003">
    <property type="protein sequence ID" value="MBT9314114.1"/>
    <property type="molecule type" value="Genomic_DNA"/>
</dbReference>
<name>A0A947DD23_9CYAN</name>
<evidence type="ECO:0000259" key="4">
    <source>
        <dbReference type="Pfam" id="PF05193"/>
    </source>
</evidence>
<dbReference type="Pfam" id="PF05193">
    <property type="entry name" value="Peptidase_M16_C"/>
    <property type="match status" value="1"/>
</dbReference>
<evidence type="ECO:0000256" key="2">
    <source>
        <dbReference type="RuleBase" id="RU004447"/>
    </source>
</evidence>
<dbReference type="InterPro" id="IPR050361">
    <property type="entry name" value="MPP/UQCRC_Complex"/>
</dbReference>
<comment type="similarity">
    <text evidence="1 2">Belongs to the peptidase M16 family.</text>
</comment>
<dbReference type="SUPFAM" id="SSF63411">
    <property type="entry name" value="LuxS/MPP-like metallohydrolase"/>
    <property type="match status" value="2"/>
</dbReference>
<dbReference type="AlphaFoldDB" id="A0A947DD23"/>
<gene>
    <name evidence="5" type="ORF">IXB50_01585</name>
</gene>
<organism evidence="5 6">
    <name type="scientific">Leptothoe spongobia TAU-MAC 1115</name>
    <dbReference type="NCBI Taxonomy" id="1967444"/>
    <lineage>
        <taxon>Bacteria</taxon>
        <taxon>Bacillati</taxon>
        <taxon>Cyanobacteriota</taxon>
        <taxon>Cyanophyceae</taxon>
        <taxon>Nodosilineales</taxon>
        <taxon>Cymatolegaceae</taxon>
        <taxon>Leptothoe</taxon>
        <taxon>Leptothoe spongobia</taxon>
    </lineage>
</organism>
<comment type="caution">
    <text evidence="5">The sequence shown here is derived from an EMBL/GenBank/DDBJ whole genome shotgun (WGS) entry which is preliminary data.</text>
</comment>
<dbReference type="PROSITE" id="PS00143">
    <property type="entry name" value="INSULINASE"/>
    <property type="match status" value="1"/>
</dbReference>
<dbReference type="InterPro" id="IPR011249">
    <property type="entry name" value="Metalloenz_LuxS/M16"/>
</dbReference>
<evidence type="ECO:0000313" key="6">
    <source>
        <dbReference type="Proteomes" id="UP000717364"/>
    </source>
</evidence>
<dbReference type="Proteomes" id="UP000717364">
    <property type="component" value="Unassembled WGS sequence"/>
</dbReference>
<evidence type="ECO:0000259" key="3">
    <source>
        <dbReference type="Pfam" id="PF00675"/>
    </source>
</evidence>
<sequence>MSSVSDVSASNSSDGGRFKRPFPANVVRLDSGLTVIHQEIATTPVVVVDVWIKAGARYEPETWTGMAHFLEHMVFKGTEQILPGMFDAAIESRGGLTNAATSHDYAHFYMTVAADDLAHALPYLADLLLHAAIPADEFVRERHVVIEEIHQSWDDPDWIGFQTLSEMVYGDHPYSRSVLGAPEILQERSPEEMRQFHRTHYQPDNMQVVITGGVSLDRVLELVQTTFRTFPHRESCPTMGSIAHPRLLTNPQHTLALPRLEHGRLVMAWLGPGIDDLKTACGLDILATVLAEGRMSRLVRELREDRQWVDEIASSFSVQQDCSLFVLSSWLAPDHIKEVGQVICDRIASLATIPITTPELERAQRVLCNDYAFSMETPGQLAGLYGYYGTLATPELSLAYPGYIESYTIEQLMPLAKQYLSPDHCGTLALTPA</sequence>
<dbReference type="InterPro" id="IPR001431">
    <property type="entry name" value="Pept_M16_Zn_BS"/>
</dbReference>
<dbReference type="GO" id="GO:0004222">
    <property type="term" value="F:metalloendopeptidase activity"/>
    <property type="evidence" value="ECO:0007669"/>
    <property type="project" value="InterPro"/>
</dbReference>
<proteinExistence type="inferred from homology"/>
<dbReference type="PANTHER" id="PTHR11851:SF49">
    <property type="entry name" value="MITOCHONDRIAL-PROCESSING PEPTIDASE SUBUNIT ALPHA"/>
    <property type="match status" value="1"/>
</dbReference>
<accession>A0A947DD23</accession>
<protein>
    <submittedName>
        <fullName evidence="5">Insulinase family protein</fullName>
    </submittedName>
</protein>
<keyword evidence="6" id="KW-1185">Reference proteome</keyword>
<dbReference type="Pfam" id="PF00675">
    <property type="entry name" value="Peptidase_M16"/>
    <property type="match status" value="1"/>
</dbReference>
<feature type="domain" description="Peptidase M16 N-terminal" evidence="3">
    <location>
        <begin position="35"/>
        <end position="180"/>
    </location>
</feature>
<dbReference type="GO" id="GO:0046872">
    <property type="term" value="F:metal ion binding"/>
    <property type="evidence" value="ECO:0007669"/>
    <property type="project" value="InterPro"/>
</dbReference>
<evidence type="ECO:0000256" key="1">
    <source>
        <dbReference type="ARBA" id="ARBA00007261"/>
    </source>
</evidence>
<reference evidence="5" key="2">
    <citation type="journal article" date="2021" name="Mar. Drugs">
        <title>Genome Reduction and Secondary Metabolism of the Marine Sponge-Associated Cyanobacterium Leptothoe.</title>
        <authorList>
            <person name="Konstantinou D."/>
            <person name="Popin R.V."/>
            <person name="Fewer D.P."/>
            <person name="Sivonen K."/>
            <person name="Gkelis S."/>
        </authorList>
    </citation>
    <scope>NUCLEOTIDE SEQUENCE</scope>
    <source>
        <strain evidence="5">TAU-MAC 1115</strain>
    </source>
</reference>
<dbReference type="Gene3D" id="3.30.830.10">
    <property type="entry name" value="Metalloenzyme, LuxS/M16 peptidase-like"/>
    <property type="match status" value="2"/>
</dbReference>
<reference evidence="5" key="1">
    <citation type="submission" date="2020-11" db="EMBL/GenBank/DDBJ databases">
        <authorList>
            <person name="Konstantinou D."/>
            <person name="Gkelis S."/>
            <person name="Popin R."/>
            <person name="Fewer D."/>
            <person name="Sivonen K."/>
        </authorList>
    </citation>
    <scope>NUCLEOTIDE SEQUENCE</scope>
    <source>
        <strain evidence="5">TAU-MAC 1115</strain>
    </source>
</reference>
<dbReference type="GO" id="GO:0006508">
    <property type="term" value="P:proteolysis"/>
    <property type="evidence" value="ECO:0007669"/>
    <property type="project" value="InterPro"/>
</dbReference>